<evidence type="ECO:0000256" key="14">
    <source>
        <dbReference type="ARBA" id="ARBA00042968"/>
    </source>
</evidence>
<dbReference type="GO" id="GO:0005743">
    <property type="term" value="C:mitochondrial inner membrane"/>
    <property type="evidence" value="ECO:0007669"/>
    <property type="project" value="UniProtKB-SubCell"/>
</dbReference>
<comment type="subcellular location">
    <subcellularLocation>
        <location evidence="1">Mitochondrion inner membrane</location>
        <topology evidence="1">Multi-pass membrane protein</topology>
    </subcellularLocation>
</comment>
<dbReference type="PANTHER" id="PTHR43394">
    <property type="entry name" value="ATP-DEPENDENT PERMEASE MDL1, MITOCHONDRIAL"/>
    <property type="match status" value="1"/>
</dbReference>
<proteinExistence type="inferred from homology"/>
<dbReference type="PROSITE" id="PS00211">
    <property type="entry name" value="ABC_TRANSPORTER_1"/>
    <property type="match status" value="1"/>
</dbReference>
<keyword evidence="9" id="KW-1133">Transmembrane helix</keyword>
<evidence type="ECO:0000259" key="15">
    <source>
        <dbReference type="PROSITE" id="PS50893"/>
    </source>
</evidence>
<evidence type="ECO:0000256" key="3">
    <source>
        <dbReference type="ARBA" id="ARBA00022448"/>
    </source>
</evidence>
<evidence type="ECO:0000256" key="2">
    <source>
        <dbReference type="ARBA" id="ARBA00007577"/>
    </source>
</evidence>
<keyword evidence="8" id="KW-0630">Potassium</keyword>
<evidence type="ECO:0000256" key="10">
    <source>
        <dbReference type="ARBA" id="ARBA00023065"/>
    </source>
</evidence>
<evidence type="ECO:0000256" key="8">
    <source>
        <dbReference type="ARBA" id="ARBA00022958"/>
    </source>
</evidence>
<keyword evidence="11" id="KW-0472">Membrane</keyword>
<dbReference type="GO" id="GO:0016887">
    <property type="term" value="F:ATP hydrolysis activity"/>
    <property type="evidence" value="ECO:0007669"/>
    <property type="project" value="InterPro"/>
</dbReference>
<dbReference type="Pfam" id="PF00005">
    <property type="entry name" value="ABC_tran"/>
    <property type="match status" value="1"/>
</dbReference>
<dbReference type="FunFam" id="3.40.50.300:FF:000604">
    <property type="entry name" value="ABC transporter B family member 28"/>
    <property type="match status" value="1"/>
</dbReference>
<evidence type="ECO:0000256" key="1">
    <source>
        <dbReference type="ARBA" id="ARBA00004448"/>
    </source>
</evidence>
<evidence type="ECO:0000256" key="9">
    <source>
        <dbReference type="ARBA" id="ARBA00022989"/>
    </source>
</evidence>
<dbReference type="InterPro" id="IPR039421">
    <property type="entry name" value="Type_1_exporter"/>
</dbReference>
<keyword evidence="6" id="KW-0547">Nucleotide-binding</keyword>
<dbReference type="EMBL" id="OW240915">
    <property type="protein sequence ID" value="CAH2281660.1"/>
    <property type="molecule type" value="Genomic_DNA"/>
</dbReference>
<evidence type="ECO:0000256" key="13">
    <source>
        <dbReference type="ARBA" id="ARBA00041416"/>
    </source>
</evidence>
<dbReference type="Proteomes" id="UP001295444">
    <property type="component" value="Chromosome 04"/>
</dbReference>
<dbReference type="InterPro" id="IPR003439">
    <property type="entry name" value="ABC_transporter-like_ATP-bd"/>
</dbReference>
<comment type="similarity">
    <text evidence="2">Belongs to the ABC transporter superfamily. ABCB family. Multidrug resistance exporter (TC 3.A.1.201) subfamily.</text>
</comment>
<dbReference type="GO" id="GO:0015421">
    <property type="term" value="F:ABC-type oligopeptide transporter activity"/>
    <property type="evidence" value="ECO:0007669"/>
    <property type="project" value="TreeGrafter"/>
</dbReference>
<dbReference type="PANTHER" id="PTHR43394:SF17">
    <property type="entry name" value="MITOCHONDRIAL POTASSIUM CHANNEL ATP-BINDING SUBUNIT"/>
    <property type="match status" value="1"/>
</dbReference>
<keyword evidence="17" id="KW-1185">Reference proteome</keyword>
<keyword evidence="7 16" id="KW-0067">ATP-binding</keyword>
<dbReference type="GO" id="GO:0005524">
    <property type="term" value="F:ATP binding"/>
    <property type="evidence" value="ECO:0007669"/>
    <property type="project" value="UniProtKB-KW"/>
</dbReference>
<dbReference type="Gene3D" id="3.40.50.300">
    <property type="entry name" value="P-loop containing nucleotide triphosphate hydrolases"/>
    <property type="match status" value="1"/>
</dbReference>
<evidence type="ECO:0000256" key="11">
    <source>
        <dbReference type="ARBA" id="ARBA00023136"/>
    </source>
</evidence>
<keyword evidence="3" id="KW-0813">Transport</keyword>
<evidence type="ECO:0000256" key="5">
    <source>
        <dbReference type="ARBA" id="ARBA00022692"/>
    </source>
</evidence>
<dbReference type="PROSITE" id="PS50893">
    <property type="entry name" value="ABC_TRANSPORTER_2"/>
    <property type="match status" value="1"/>
</dbReference>
<evidence type="ECO:0000256" key="6">
    <source>
        <dbReference type="ARBA" id="ARBA00022741"/>
    </source>
</evidence>
<keyword evidence="10" id="KW-0406">Ion transport</keyword>
<evidence type="ECO:0000256" key="4">
    <source>
        <dbReference type="ARBA" id="ARBA00022538"/>
    </source>
</evidence>
<dbReference type="SUPFAM" id="SSF52540">
    <property type="entry name" value="P-loop containing nucleoside triphosphate hydrolases"/>
    <property type="match status" value="1"/>
</dbReference>
<name>A0AAD1RYQ3_PELCU</name>
<keyword evidence="5" id="KW-0812">Transmembrane</keyword>
<evidence type="ECO:0000313" key="16">
    <source>
        <dbReference type="EMBL" id="CAH2281660.1"/>
    </source>
</evidence>
<protein>
    <recommendedName>
        <fullName evidence="12">Mitochondrial potassium channel ATP-binding subunit</fullName>
    </recommendedName>
    <alternativeName>
        <fullName evidence="14">ATP-binding cassette sub-family B member 8, mitochondrial</fullName>
    </alternativeName>
    <alternativeName>
        <fullName evidence="13">Mitochondrial sulfonylurea-receptor</fullName>
    </alternativeName>
</protein>
<feature type="domain" description="ABC transporter" evidence="15">
    <location>
        <begin position="1"/>
        <end position="196"/>
    </location>
</feature>
<dbReference type="AlphaFoldDB" id="A0AAD1RYQ3"/>
<dbReference type="InterPro" id="IPR027417">
    <property type="entry name" value="P-loop_NTPase"/>
</dbReference>
<keyword evidence="4" id="KW-0633">Potassium transport</keyword>
<evidence type="ECO:0000256" key="7">
    <source>
        <dbReference type="ARBA" id="ARBA00022840"/>
    </source>
</evidence>
<organism evidence="16 17">
    <name type="scientific">Pelobates cultripes</name>
    <name type="common">Western spadefoot toad</name>
    <dbReference type="NCBI Taxonomy" id="61616"/>
    <lineage>
        <taxon>Eukaryota</taxon>
        <taxon>Metazoa</taxon>
        <taxon>Chordata</taxon>
        <taxon>Craniata</taxon>
        <taxon>Vertebrata</taxon>
        <taxon>Euteleostomi</taxon>
        <taxon>Amphibia</taxon>
        <taxon>Batrachia</taxon>
        <taxon>Anura</taxon>
        <taxon>Pelobatoidea</taxon>
        <taxon>Pelobatidae</taxon>
        <taxon>Pelobates</taxon>
    </lineage>
</organism>
<dbReference type="InterPro" id="IPR003593">
    <property type="entry name" value="AAA+_ATPase"/>
</dbReference>
<evidence type="ECO:0000256" key="12">
    <source>
        <dbReference type="ARBA" id="ARBA00040439"/>
    </source>
</evidence>
<dbReference type="GO" id="GO:0006813">
    <property type="term" value="P:potassium ion transport"/>
    <property type="evidence" value="ECO:0007669"/>
    <property type="project" value="UniProtKB-KW"/>
</dbReference>
<sequence>MGYVDGYIWRTWGKSTVAALLERFYDPNQGAVHLDGVDIRSLDPSWLRGEIIGFINQEPVLFGTSIMENIRFGRPDATDEEVYEAAKQANADGFICSFPNGYKTTLGERGVTLSGGQKQRVAIARALLKNPRILILDEATSALDSESEHAVQLALDRASSGRTVLVIAHRLSTIADADIIVVLSEGCVVEVSNYKMW</sequence>
<accession>A0AAD1RYQ3</accession>
<dbReference type="InterPro" id="IPR017871">
    <property type="entry name" value="ABC_transporter-like_CS"/>
</dbReference>
<reference evidence="16" key="1">
    <citation type="submission" date="2022-03" db="EMBL/GenBank/DDBJ databases">
        <authorList>
            <person name="Alioto T."/>
            <person name="Alioto T."/>
            <person name="Gomez Garrido J."/>
        </authorList>
    </citation>
    <scope>NUCLEOTIDE SEQUENCE</scope>
</reference>
<dbReference type="SMART" id="SM00382">
    <property type="entry name" value="AAA"/>
    <property type="match status" value="1"/>
</dbReference>
<evidence type="ECO:0000313" key="17">
    <source>
        <dbReference type="Proteomes" id="UP001295444"/>
    </source>
</evidence>
<gene>
    <name evidence="16" type="ORF">PECUL_23A061288</name>
</gene>
<dbReference type="GO" id="GO:0090374">
    <property type="term" value="P:oligopeptide export from mitochondrion"/>
    <property type="evidence" value="ECO:0007669"/>
    <property type="project" value="TreeGrafter"/>
</dbReference>